<dbReference type="EMBL" id="CM000836">
    <property type="protein sequence ID" value="KRH67904.2"/>
    <property type="molecule type" value="Genomic_DNA"/>
</dbReference>
<dbReference type="AlphaFoldDB" id="A0A0R0KLW6"/>
<organism evidence="2">
    <name type="scientific">Glycine max</name>
    <name type="common">Soybean</name>
    <name type="synonym">Glycine hispida</name>
    <dbReference type="NCBI Taxonomy" id="3847"/>
    <lineage>
        <taxon>Eukaryota</taxon>
        <taxon>Viridiplantae</taxon>
        <taxon>Streptophyta</taxon>
        <taxon>Embryophyta</taxon>
        <taxon>Tracheophyta</taxon>
        <taxon>Spermatophyta</taxon>
        <taxon>Magnoliopsida</taxon>
        <taxon>eudicotyledons</taxon>
        <taxon>Gunneridae</taxon>
        <taxon>Pentapetalae</taxon>
        <taxon>rosids</taxon>
        <taxon>fabids</taxon>
        <taxon>Fabales</taxon>
        <taxon>Fabaceae</taxon>
        <taxon>Papilionoideae</taxon>
        <taxon>50 kb inversion clade</taxon>
        <taxon>NPAAA clade</taxon>
        <taxon>indigoferoid/millettioid clade</taxon>
        <taxon>Phaseoleae</taxon>
        <taxon>Glycine</taxon>
        <taxon>Glycine subgen. Soja</taxon>
    </lineage>
</organism>
<protein>
    <recommendedName>
        <fullName evidence="1">F-box associated beta-propeller type 1 domain-containing protein</fullName>
    </recommendedName>
</protein>
<dbReference type="EnsemblPlants" id="KRH67904">
    <property type="protein sequence ID" value="KRH67904"/>
    <property type="gene ID" value="GLYMA_03G194600"/>
</dbReference>
<keyword evidence="4" id="KW-1185">Reference proteome</keyword>
<dbReference type="PANTHER" id="PTHR31672">
    <property type="entry name" value="BNACNNG10540D PROTEIN"/>
    <property type="match status" value="1"/>
</dbReference>
<dbReference type="InParanoid" id="A0A0R0KLW6"/>
<reference evidence="2 3" key="1">
    <citation type="journal article" date="2010" name="Nature">
        <title>Genome sequence of the palaeopolyploid soybean.</title>
        <authorList>
            <person name="Schmutz J."/>
            <person name="Cannon S.B."/>
            <person name="Schlueter J."/>
            <person name="Ma J."/>
            <person name="Mitros T."/>
            <person name="Nelson W."/>
            <person name="Hyten D.L."/>
            <person name="Song Q."/>
            <person name="Thelen J.J."/>
            <person name="Cheng J."/>
            <person name="Xu D."/>
            <person name="Hellsten U."/>
            <person name="May G.D."/>
            <person name="Yu Y."/>
            <person name="Sakurai T."/>
            <person name="Umezawa T."/>
            <person name="Bhattacharyya M.K."/>
            <person name="Sandhu D."/>
            <person name="Valliyodan B."/>
            <person name="Lindquist E."/>
            <person name="Peto M."/>
            <person name="Grant D."/>
            <person name="Shu S."/>
            <person name="Goodstein D."/>
            <person name="Barry K."/>
            <person name="Futrell-Griggs M."/>
            <person name="Abernathy B."/>
            <person name="Du J."/>
            <person name="Tian Z."/>
            <person name="Zhu L."/>
            <person name="Gill N."/>
            <person name="Joshi T."/>
            <person name="Libault M."/>
            <person name="Sethuraman A."/>
            <person name="Zhang X.-C."/>
            <person name="Shinozaki K."/>
            <person name="Nguyen H.T."/>
            <person name="Wing R.A."/>
            <person name="Cregan P."/>
            <person name="Specht J."/>
            <person name="Grimwood J."/>
            <person name="Rokhsar D."/>
            <person name="Stacey G."/>
            <person name="Shoemaker R.C."/>
            <person name="Jackson S.A."/>
        </authorList>
    </citation>
    <scope>NUCLEOTIDE SEQUENCE</scope>
    <source>
        <strain evidence="3">cv. Williams 82</strain>
        <tissue evidence="2">Callus</tissue>
    </source>
</reference>
<evidence type="ECO:0000313" key="4">
    <source>
        <dbReference type="Proteomes" id="UP000008827"/>
    </source>
</evidence>
<feature type="domain" description="F-box associated beta-propeller type 1" evidence="1">
    <location>
        <begin position="67"/>
        <end position="282"/>
    </location>
</feature>
<accession>A0A0R0KLW6</accession>
<dbReference type="InterPro" id="IPR050796">
    <property type="entry name" value="SCF_F-box_component"/>
</dbReference>
<dbReference type="InterPro" id="IPR006527">
    <property type="entry name" value="F-box-assoc_dom_typ1"/>
</dbReference>
<dbReference type="Pfam" id="PF07734">
    <property type="entry name" value="FBA_1"/>
    <property type="match status" value="1"/>
</dbReference>
<proteinExistence type="predicted"/>
<dbReference type="Proteomes" id="UP000008827">
    <property type="component" value="Chromosome 3"/>
</dbReference>
<evidence type="ECO:0000313" key="2">
    <source>
        <dbReference type="EMBL" id="KRH67904.2"/>
    </source>
</evidence>
<dbReference type="Gramene" id="KRH67904">
    <property type="protein sequence ID" value="KRH67904"/>
    <property type="gene ID" value="GLYMA_03G194600"/>
</dbReference>
<reference evidence="3" key="2">
    <citation type="submission" date="2018-02" db="UniProtKB">
        <authorList>
            <consortium name="EnsemblPlants"/>
        </authorList>
    </citation>
    <scope>IDENTIFICATION</scope>
    <source>
        <strain evidence="3">Williams 82</strain>
    </source>
</reference>
<evidence type="ECO:0000259" key="1">
    <source>
        <dbReference type="Pfam" id="PF07734"/>
    </source>
</evidence>
<name>A0A0R0KLW6_SOYBN</name>
<gene>
    <name evidence="2" type="ORF">GLYMA_03G194600</name>
</gene>
<evidence type="ECO:0000313" key="3">
    <source>
        <dbReference type="EnsemblPlants" id="KRH67904"/>
    </source>
</evidence>
<dbReference type="NCBIfam" id="TIGR01640">
    <property type="entry name" value="F_box_assoc_1"/>
    <property type="match status" value="1"/>
</dbReference>
<accession>A0A2K7LF00</accession>
<dbReference type="SMR" id="A0A0R0KLW6"/>
<sequence length="309" mass="35927">MSMYRNNFISNNYYDDTSVVLLNHLPPFSMENEFNSTLYLLSGERFENKVIPPSLVEFESPYRETSIIFHGFGYDHVRDDYKVIQRVHFFDLIDSDFDRLGVLYEEVSWEDVSLHPLWEIYSLRNNSWSRLDVNVADCCHQIPGYQVYVDGMCHWRGHEGIPQEECLVSFDLSNQVFFTTPMPLDMDDMRAFLGSTNDDFDFSLDRYLVVLNGSIALISYYVETTIFHISILGEVGVKESWTKLFIVGPLPCVYCPIGVGKNGDIFFRRKDYELVWFNLSTNMIEELGIKGENNSCQIGIYKENLISIE</sequence>
<dbReference type="InterPro" id="IPR017451">
    <property type="entry name" value="F-box-assoc_interact_dom"/>
</dbReference>
<reference evidence="2" key="3">
    <citation type="submission" date="2018-07" db="EMBL/GenBank/DDBJ databases">
        <title>WGS assembly of Glycine max.</title>
        <authorList>
            <person name="Schmutz J."/>
            <person name="Cannon S."/>
            <person name="Schlueter J."/>
            <person name="Ma J."/>
            <person name="Mitros T."/>
            <person name="Nelson W."/>
            <person name="Hyten D."/>
            <person name="Song Q."/>
            <person name="Thelen J."/>
            <person name="Cheng J."/>
            <person name="Xu D."/>
            <person name="Hellsten U."/>
            <person name="May G."/>
            <person name="Yu Y."/>
            <person name="Sakurai T."/>
            <person name="Umezawa T."/>
            <person name="Bhattacharyya M."/>
            <person name="Sandhu D."/>
            <person name="Valliyodan B."/>
            <person name="Lindquist E."/>
            <person name="Peto M."/>
            <person name="Grant D."/>
            <person name="Shu S."/>
            <person name="Goodstein D."/>
            <person name="Barry K."/>
            <person name="Futrell-Griggs M."/>
            <person name="Abernathy B."/>
            <person name="Du J."/>
            <person name="Tian Z."/>
            <person name="Zhu L."/>
            <person name="Gill N."/>
            <person name="Joshi T."/>
            <person name="Libault M."/>
            <person name="Sethuraman A."/>
            <person name="Zhang X."/>
            <person name="Shinozaki K."/>
            <person name="Nguyen H."/>
            <person name="Wing R."/>
            <person name="Cregan P."/>
            <person name="Specht J."/>
            <person name="Grimwood J."/>
            <person name="Rokhsar D."/>
            <person name="Stacey G."/>
            <person name="Shoemaker R."/>
            <person name="Jackson S."/>
        </authorList>
    </citation>
    <scope>NUCLEOTIDE SEQUENCE</scope>
    <source>
        <tissue evidence="2">Callus</tissue>
    </source>
</reference>
<dbReference type="PANTHER" id="PTHR31672:SF13">
    <property type="entry name" value="F-BOX PROTEIN CPR30-LIKE"/>
    <property type="match status" value="1"/>
</dbReference>
<dbReference type="OMA" id="YVETTIF"/>